<sequence length="27" mass="3071">MIGQQQLKQHGLEAGNDMQNAGKRECW</sequence>
<evidence type="ECO:0000313" key="3">
    <source>
        <dbReference type="Proteomes" id="UP000634136"/>
    </source>
</evidence>
<reference evidence="2" key="1">
    <citation type="submission" date="2020-09" db="EMBL/GenBank/DDBJ databases">
        <title>Genome-Enabled Discovery of Anthraquinone Biosynthesis in Senna tora.</title>
        <authorList>
            <person name="Kang S.-H."/>
            <person name="Pandey R.P."/>
            <person name="Lee C.-M."/>
            <person name="Sim J.-S."/>
            <person name="Jeong J.-T."/>
            <person name="Choi B.-S."/>
            <person name="Jung M."/>
            <person name="Ginzburg D."/>
            <person name="Zhao K."/>
            <person name="Won S.Y."/>
            <person name="Oh T.-J."/>
            <person name="Yu Y."/>
            <person name="Kim N.-H."/>
            <person name="Lee O.R."/>
            <person name="Lee T.-H."/>
            <person name="Bashyal P."/>
            <person name="Kim T.-S."/>
            <person name="Lee W.-H."/>
            <person name="Kawkins C."/>
            <person name="Kim C.-K."/>
            <person name="Kim J.S."/>
            <person name="Ahn B.O."/>
            <person name="Rhee S.Y."/>
            <person name="Sohng J.K."/>
        </authorList>
    </citation>
    <scope>NUCLEOTIDE SEQUENCE</scope>
    <source>
        <tissue evidence="2">Leaf</tissue>
    </source>
</reference>
<gene>
    <name evidence="2" type="ORF">G2W53_037172</name>
</gene>
<proteinExistence type="predicted"/>
<evidence type="ECO:0000313" key="2">
    <source>
        <dbReference type="EMBL" id="KAF7810429.1"/>
    </source>
</evidence>
<protein>
    <submittedName>
        <fullName evidence="2">Uncharacterized protein</fullName>
    </submittedName>
</protein>
<organism evidence="2 3">
    <name type="scientific">Senna tora</name>
    <dbReference type="NCBI Taxonomy" id="362788"/>
    <lineage>
        <taxon>Eukaryota</taxon>
        <taxon>Viridiplantae</taxon>
        <taxon>Streptophyta</taxon>
        <taxon>Embryophyta</taxon>
        <taxon>Tracheophyta</taxon>
        <taxon>Spermatophyta</taxon>
        <taxon>Magnoliopsida</taxon>
        <taxon>eudicotyledons</taxon>
        <taxon>Gunneridae</taxon>
        <taxon>Pentapetalae</taxon>
        <taxon>rosids</taxon>
        <taxon>fabids</taxon>
        <taxon>Fabales</taxon>
        <taxon>Fabaceae</taxon>
        <taxon>Caesalpinioideae</taxon>
        <taxon>Cassia clade</taxon>
        <taxon>Senna</taxon>
    </lineage>
</organism>
<dbReference type="EMBL" id="JAAIUW010000011">
    <property type="protein sequence ID" value="KAF7810429.1"/>
    <property type="molecule type" value="Genomic_DNA"/>
</dbReference>
<name>A0A834SUW9_9FABA</name>
<feature type="region of interest" description="Disordered" evidence="1">
    <location>
        <begin position="1"/>
        <end position="27"/>
    </location>
</feature>
<dbReference type="AlphaFoldDB" id="A0A834SUW9"/>
<dbReference type="Proteomes" id="UP000634136">
    <property type="component" value="Unassembled WGS sequence"/>
</dbReference>
<evidence type="ECO:0000256" key="1">
    <source>
        <dbReference type="SAM" id="MobiDB-lite"/>
    </source>
</evidence>
<comment type="caution">
    <text evidence="2">The sequence shown here is derived from an EMBL/GenBank/DDBJ whole genome shotgun (WGS) entry which is preliminary data.</text>
</comment>
<keyword evidence="3" id="KW-1185">Reference proteome</keyword>
<accession>A0A834SUW9</accession>